<accession>A0A8S5SKJ2</accession>
<evidence type="ECO:0000313" key="1">
    <source>
        <dbReference type="EMBL" id="DAF51580.1"/>
    </source>
</evidence>
<dbReference type="PROSITE" id="PS51257">
    <property type="entry name" value="PROKAR_LIPOPROTEIN"/>
    <property type="match status" value="1"/>
</dbReference>
<name>A0A8S5SKJ2_9CAUD</name>
<dbReference type="EMBL" id="BK032617">
    <property type="protein sequence ID" value="DAF51580.1"/>
    <property type="molecule type" value="Genomic_DNA"/>
</dbReference>
<reference evidence="1" key="1">
    <citation type="journal article" date="2021" name="Proc. Natl. Acad. Sci. U.S.A.">
        <title>A Catalog of Tens of Thousands of Viruses from Human Metagenomes Reveals Hidden Associations with Chronic Diseases.</title>
        <authorList>
            <person name="Tisza M.J."/>
            <person name="Buck C.B."/>
        </authorList>
    </citation>
    <scope>NUCLEOTIDE SEQUENCE</scope>
    <source>
        <strain evidence="1">CtZgu8</strain>
    </source>
</reference>
<protein>
    <submittedName>
        <fullName evidence="1">Uncharacterized protein</fullName>
    </submittedName>
</protein>
<sequence length="299" mass="33573">MTVARLGTTAIRITAHNGVPAGGFIGCPFDVYARGMGNRFCRICGEHKPLTLEHIPPRSTGNDHVVVVHRGDEAVMHSLFDMEVRDDDGYRQSHGMTFKTLCEDCNEYLGANYVETFKGLYLDFAHESGDILDGLDRDRNESETDGVERYCRFDLNEGFRPLAFVKQVVSNFCATTAPGSMLDCRDFLLDRGNTSLPARYRLHMAVLPKLDGESVFSGWMRVLFDDGTFCDMAFIRMPPFGFVLYDTVSSTYLPDRAGDITPMSRMGWDLTGRITLVLPTVTGRNASRPYLWGRYQNAV</sequence>
<proteinExistence type="predicted"/>
<organism evidence="1">
    <name type="scientific">Siphoviridae sp. ctZgu8</name>
    <dbReference type="NCBI Taxonomy" id="2827893"/>
    <lineage>
        <taxon>Viruses</taxon>
        <taxon>Duplodnaviria</taxon>
        <taxon>Heunggongvirae</taxon>
        <taxon>Uroviricota</taxon>
        <taxon>Caudoviricetes</taxon>
    </lineage>
</organism>